<dbReference type="GO" id="GO:0032259">
    <property type="term" value="P:methylation"/>
    <property type="evidence" value="ECO:0007669"/>
    <property type="project" value="UniProtKB-KW"/>
</dbReference>
<dbReference type="AlphaFoldDB" id="A0A4R1K861"/>
<dbReference type="Gene3D" id="3.40.50.150">
    <property type="entry name" value="Vaccinia Virus protein VP39"/>
    <property type="match status" value="1"/>
</dbReference>
<sequence length="214" mass="23365">MSGCEEYFDDVAGQWDSMRTEFFSENVRIKACDRAKVGQGDSAADIGAGTGFLTEELLKRGVCVTAVDSSENMLGQLKAKFANIKGFECRVGDAENLPLEAESFDAVLANMCLHHVENPSAAISEMAESLKAGGRLVITDLDEHSSEFLLNEHHDRWAGFKRSDISDWFRSAGLENVEITDMDEICSAESCCGKGRSEVTIFMAYGIKPFPANG</sequence>
<dbReference type="CDD" id="cd02440">
    <property type="entry name" value="AdoMet_MTases"/>
    <property type="match status" value="1"/>
</dbReference>
<dbReference type="Pfam" id="PF08241">
    <property type="entry name" value="Methyltransf_11"/>
    <property type="match status" value="1"/>
</dbReference>
<evidence type="ECO:0000256" key="1">
    <source>
        <dbReference type="ARBA" id="ARBA00022679"/>
    </source>
</evidence>
<dbReference type="PANTHER" id="PTHR43861">
    <property type="entry name" value="TRANS-ACONITATE 2-METHYLTRANSFERASE-RELATED"/>
    <property type="match status" value="1"/>
</dbReference>
<reference evidence="3 4" key="1">
    <citation type="submission" date="2019-03" db="EMBL/GenBank/DDBJ databases">
        <title>Genomic Encyclopedia of Type Strains, Phase IV (KMG-IV): sequencing the most valuable type-strain genomes for metagenomic binning, comparative biology and taxonomic classification.</title>
        <authorList>
            <person name="Goeker M."/>
        </authorList>
    </citation>
    <scope>NUCLEOTIDE SEQUENCE [LARGE SCALE GENOMIC DNA]</scope>
    <source>
        <strain evidence="3 4">DSM 24984</strain>
    </source>
</reference>
<dbReference type="OrthoDB" id="7365827at2"/>
<dbReference type="InterPro" id="IPR029063">
    <property type="entry name" value="SAM-dependent_MTases_sf"/>
</dbReference>
<dbReference type="GO" id="GO:0008757">
    <property type="term" value="F:S-adenosylmethionine-dependent methyltransferase activity"/>
    <property type="evidence" value="ECO:0007669"/>
    <property type="project" value="InterPro"/>
</dbReference>
<dbReference type="RefSeq" id="WP_132873223.1">
    <property type="nucleotide sequence ID" value="NZ_SMGG01000004.1"/>
</dbReference>
<dbReference type="SUPFAM" id="SSF53335">
    <property type="entry name" value="S-adenosyl-L-methionine-dependent methyltransferases"/>
    <property type="match status" value="1"/>
</dbReference>
<comment type="caution">
    <text evidence="3">The sequence shown here is derived from an EMBL/GenBank/DDBJ whole genome shotgun (WGS) entry which is preliminary data.</text>
</comment>
<dbReference type="PANTHER" id="PTHR43861:SF3">
    <property type="entry name" value="PUTATIVE (AFU_ORTHOLOGUE AFUA_2G14390)-RELATED"/>
    <property type="match status" value="1"/>
</dbReference>
<dbReference type="InterPro" id="IPR013216">
    <property type="entry name" value="Methyltransf_11"/>
</dbReference>
<proteinExistence type="predicted"/>
<feature type="domain" description="Methyltransferase type 11" evidence="2">
    <location>
        <begin position="45"/>
        <end position="138"/>
    </location>
</feature>
<evidence type="ECO:0000259" key="2">
    <source>
        <dbReference type="Pfam" id="PF08241"/>
    </source>
</evidence>
<gene>
    <name evidence="3" type="ORF">C8D98_1359</name>
</gene>
<dbReference type="Proteomes" id="UP000294614">
    <property type="component" value="Unassembled WGS sequence"/>
</dbReference>
<keyword evidence="1 3" id="KW-0808">Transferase</keyword>
<name>A0A4R1K861_9BACT</name>
<accession>A0A4R1K861</accession>
<evidence type="ECO:0000313" key="3">
    <source>
        <dbReference type="EMBL" id="TCK60485.1"/>
    </source>
</evidence>
<evidence type="ECO:0000313" key="4">
    <source>
        <dbReference type="Proteomes" id="UP000294614"/>
    </source>
</evidence>
<keyword evidence="4" id="KW-1185">Reference proteome</keyword>
<keyword evidence="3" id="KW-0489">Methyltransferase</keyword>
<organism evidence="3 4">
    <name type="scientific">Seleniivibrio woodruffii</name>
    <dbReference type="NCBI Taxonomy" id="1078050"/>
    <lineage>
        <taxon>Bacteria</taxon>
        <taxon>Pseudomonadati</taxon>
        <taxon>Deferribacterota</taxon>
        <taxon>Deferribacteres</taxon>
        <taxon>Deferribacterales</taxon>
        <taxon>Geovibrionaceae</taxon>
        <taxon>Seleniivibrio</taxon>
    </lineage>
</organism>
<dbReference type="EMBL" id="SMGG01000004">
    <property type="protein sequence ID" value="TCK60485.1"/>
    <property type="molecule type" value="Genomic_DNA"/>
</dbReference>
<protein>
    <submittedName>
        <fullName evidence="3">Methyltransferase family protein</fullName>
    </submittedName>
</protein>